<dbReference type="EMBL" id="CM042023">
    <property type="protein sequence ID" value="KAI3813141.1"/>
    <property type="molecule type" value="Genomic_DNA"/>
</dbReference>
<evidence type="ECO:0000313" key="2">
    <source>
        <dbReference type="Proteomes" id="UP001056120"/>
    </source>
</evidence>
<evidence type="ECO:0000313" key="1">
    <source>
        <dbReference type="EMBL" id="KAI3813141.1"/>
    </source>
</evidence>
<sequence>MSSHLSYLVPTKGLYCTCTLGVQYLVPLGPPVSNTPKFHFLIDSTHKPLAGVCDLVFRRHWCKFQPVKLRRLLLIQ</sequence>
<dbReference type="Proteomes" id="UP001056120">
    <property type="component" value="Linkage Group LG06"/>
</dbReference>
<keyword evidence="2" id="KW-1185">Reference proteome</keyword>
<protein>
    <submittedName>
        <fullName evidence="1">Uncharacterized protein</fullName>
    </submittedName>
</protein>
<name>A0ACB9IZ49_9ASTR</name>
<reference evidence="1 2" key="2">
    <citation type="journal article" date="2022" name="Mol. Ecol. Resour.">
        <title>The genomes of chicory, endive, great burdock and yacon provide insights into Asteraceae paleo-polyploidization history and plant inulin production.</title>
        <authorList>
            <person name="Fan W."/>
            <person name="Wang S."/>
            <person name="Wang H."/>
            <person name="Wang A."/>
            <person name="Jiang F."/>
            <person name="Liu H."/>
            <person name="Zhao H."/>
            <person name="Xu D."/>
            <person name="Zhang Y."/>
        </authorList>
    </citation>
    <scope>NUCLEOTIDE SEQUENCE [LARGE SCALE GENOMIC DNA]</scope>
    <source>
        <strain evidence="2">cv. Yunnan</strain>
        <tissue evidence="1">Leaves</tissue>
    </source>
</reference>
<proteinExistence type="predicted"/>
<reference evidence="2" key="1">
    <citation type="journal article" date="2022" name="Mol. Ecol. Resour.">
        <title>The genomes of chicory, endive, great burdock and yacon provide insights into Asteraceae palaeo-polyploidization history and plant inulin production.</title>
        <authorList>
            <person name="Fan W."/>
            <person name="Wang S."/>
            <person name="Wang H."/>
            <person name="Wang A."/>
            <person name="Jiang F."/>
            <person name="Liu H."/>
            <person name="Zhao H."/>
            <person name="Xu D."/>
            <person name="Zhang Y."/>
        </authorList>
    </citation>
    <scope>NUCLEOTIDE SEQUENCE [LARGE SCALE GENOMIC DNA]</scope>
    <source>
        <strain evidence="2">cv. Yunnan</strain>
    </source>
</reference>
<gene>
    <name evidence="1" type="ORF">L1987_17857</name>
</gene>
<accession>A0ACB9IZ49</accession>
<organism evidence="1 2">
    <name type="scientific">Smallanthus sonchifolius</name>
    <dbReference type="NCBI Taxonomy" id="185202"/>
    <lineage>
        <taxon>Eukaryota</taxon>
        <taxon>Viridiplantae</taxon>
        <taxon>Streptophyta</taxon>
        <taxon>Embryophyta</taxon>
        <taxon>Tracheophyta</taxon>
        <taxon>Spermatophyta</taxon>
        <taxon>Magnoliopsida</taxon>
        <taxon>eudicotyledons</taxon>
        <taxon>Gunneridae</taxon>
        <taxon>Pentapetalae</taxon>
        <taxon>asterids</taxon>
        <taxon>campanulids</taxon>
        <taxon>Asterales</taxon>
        <taxon>Asteraceae</taxon>
        <taxon>Asteroideae</taxon>
        <taxon>Heliantheae alliance</taxon>
        <taxon>Millerieae</taxon>
        <taxon>Smallanthus</taxon>
    </lineage>
</organism>
<comment type="caution">
    <text evidence="1">The sequence shown here is derived from an EMBL/GenBank/DDBJ whole genome shotgun (WGS) entry which is preliminary data.</text>
</comment>